<feature type="compositionally biased region" description="Low complexity" evidence="3">
    <location>
        <begin position="157"/>
        <end position="179"/>
    </location>
</feature>
<dbReference type="Pfam" id="PF14327">
    <property type="entry name" value="CSTF2_hinge"/>
    <property type="match status" value="1"/>
</dbReference>
<dbReference type="InterPro" id="IPR026896">
    <property type="entry name" value="CSTF_C"/>
</dbReference>
<name>A0A9P5TPT8_GYMJU</name>
<keyword evidence="7" id="KW-1185">Reference proteome</keyword>
<dbReference type="PANTHER" id="PTHR45735:SF2">
    <property type="entry name" value="CLEAVAGE STIMULATION FACTOR SUBUNIT 2"/>
    <property type="match status" value="1"/>
</dbReference>
<sequence>MSNPNIANEQLMELLLTLKKTTPAAARGILNSQPAIAYALISLMVSMNAINIEVFQKTLQEYGSGNASAPTTAGPSSIDSSKVQPVPPPPAAPAPISAVLHITSSYSPPSHTPTPPYGYQTNGQGRSAHPTTPAGYGSYGQQGYGQGYGYSQAPYQQQGYQQPYSQAPSGASYPGYSSYAPPPQTPTPVATQTSTPALPDTLAGIPDEQKALIMRVLSMTPEQINMLPPNERSTYIQIRATLGVPTPTG</sequence>
<dbReference type="AlphaFoldDB" id="A0A9P5TPT8"/>
<dbReference type="Pfam" id="PF14304">
    <property type="entry name" value="CSTF_C"/>
    <property type="match status" value="1"/>
</dbReference>
<dbReference type="Proteomes" id="UP000724874">
    <property type="component" value="Unassembled WGS sequence"/>
</dbReference>
<feature type="compositionally biased region" description="Polar residues" evidence="3">
    <location>
        <begin position="64"/>
        <end position="83"/>
    </location>
</feature>
<evidence type="ECO:0000313" key="7">
    <source>
        <dbReference type="Proteomes" id="UP000724874"/>
    </source>
</evidence>
<feature type="region of interest" description="Disordered" evidence="3">
    <location>
        <begin position="157"/>
        <end position="193"/>
    </location>
</feature>
<evidence type="ECO:0000259" key="4">
    <source>
        <dbReference type="Pfam" id="PF14304"/>
    </source>
</evidence>
<feature type="region of interest" description="Disordered" evidence="3">
    <location>
        <begin position="64"/>
        <end position="140"/>
    </location>
</feature>
<proteinExistence type="predicted"/>
<keyword evidence="2" id="KW-0539">Nucleus</keyword>
<dbReference type="InterPro" id="IPR025742">
    <property type="entry name" value="CSTF2_hinge"/>
</dbReference>
<comment type="subcellular location">
    <subcellularLocation>
        <location evidence="1">Nucleus</location>
    </subcellularLocation>
</comment>
<dbReference type="GO" id="GO:0005847">
    <property type="term" value="C:mRNA cleavage and polyadenylation specificity factor complex"/>
    <property type="evidence" value="ECO:0007669"/>
    <property type="project" value="TreeGrafter"/>
</dbReference>
<feature type="domain" description="Transcription termination and cleavage factor C-terminal" evidence="4">
    <location>
        <begin position="208"/>
        <end position="239"/>
    </location>
</feature>
<feature type="domain" description="Cleavage stimulation factor subunit 2 hinge" evidence="5">
    <location>
        <begin position="5"/>
        <end position="58"/>
    </location>
</feature>
<dbReference type="InterPro" id="IPR038192">
    <property type="entry name" value="CSTF_C_sf"/>
</dbReference>
<dbReference type="PANTHER" id="PTHR45735">
    <property type="entry name" value="CLEAVAGE STIMULATION FACTOR SUBUNIT 2"/>
    <property type="match status" value="1"/>
</dbReference>
<dbReference type="GO" id="GO:0031124">
    <property type="term" value="P:mRNA 3'-end processing"/>
    <property type="evidence" value="ECO:0007669"/>
    <property type="project" value="InterPro"/>
</dbReference>
<evidence type="ECO:0000313" key="6">
    <source>
        <dbReference type="EMBL" id="KAF8903887.1"/>
    </source>
</evidence>
<dbReference type="EMBL" id="JADNYJ010000028">
    <property type="protein sequence ID" value="KAF8903887.1"/>
    <property type="molecule type" value="Genomic_DNA"/>
</dbReference>
<evidence type="ECO:0000259" key="5">
    <source>
        <dbReference type="Pfam" id="PF14327"/>
    </source>
</evidence>
<evidence type="ECO:0000256" key="2">
    <source>
        <dbReference type="ARBA" id="ARBA00023242"/>
    </source>
</evidence>
<dbReference type="OrthoDB" id="272703at2759"/>
<evidence type="ECO:0000256" key="1">
    <source>
        <dbReference type="ARBA" id="ARBA00004123"/>
    </source>
</evidence>
<gene>
    <name evidence="6" type="ORF">CPB84DRAFT_1773623</name>
</gene>
<comment type="caution">
    <text evidence="6">The sequence shown here is derived from an EMBL/GenBank/DDBJ whole genome shotgun (WGS) entry which is preliminary data.</text>
</comment>
<organism evidence="6 7">
    <name type="scientific">Gymnopilus junonius</name>
    <name type="common">Spectacular rustgill mushroom</name>
    <name type="synonym">Gymnopilus spectabilis subsp. junonius</name>
    <dbReference type="NCBI Taxonomy" id="109634"/>
    <lineage>
        <taxon>Eukaryota</taxon>
        <taxon>Fungi</taxon>
        <taxon>Dikarya</taxon>
        <taxon>Basidiomycota</taxon>
        <taxon>Agaricomycotina</taxon>
        <taxon>Agaricomycetes</taxon>
        <taxon>Agaricomycetidae</taxon>
        <taxon>Agaricales</taxon>
        <taxon>Agaricineae</taxon>
        <taxon>Hymenogastraceae</taxon>
        <taxon>Gymnopilus</taxon>
    </lineage>
</organism>
<dbReference type="GO" id="GO:0003729">
    <property type="term" value="F:mRNA binding"/>
    <property type="evidence" value="ECO:0007669"/>
    <property type="project" value="TreeGrafter"/>
</dbReference>
<evidence type="ECO:0000256" key="3">
    <source>
        <dbReference type="SAM" id="MobiDB-lite"/>
    </source>
</evidence>
<protein>
    <recommendedName>
        <fullName evidence="8">Cleavage stimulation factor subunit 2 hinge domain-containing protein</fullName>
    </recommendedName>
</protein>
<accession>A0A9P5TPT8</accession>
<evidence type="ECO:0008006" key="8">
    <source>
        <dbReference type="Google" id="ProtNLM"/>
    </source>
</evidence>
<dbReference type="Gene3D" id="1.10.20.70">
    <property type="entry name" value="Transcription termination and cleavage factor, C-terminal domain"/>
    <property type="match status" value="1"/>
</dbReference>
<reference evidence="6" key="1">
    <citation type="submission" date="2020-11" db="EMBL/GenBank/DDBJ databases">
        <authorList>
            <consortium name="DOE Joint Genome Institute"/>
            <person name="Ahrendt S."/>
            <person name="Riley R."/>
            <person name="Andreopoulos W."/>
            <person name="LaButti K."/>
            <person name="Pangilinan J."/>
            <person name="Ruiz-duenas F.J."/>
            <person name="Barrasa J.M."/>
            <person name="Sanchez-Garcia M."/>
            <person name="Camarero S."/>
            <person name="Miyauchi S."/>
            <person name="Serrano A."/>
            <person name="Linde D."/>
            <person name="Babiker R."/>
            <person name="Drula E."/>
            <person name="Ayuso-Fernandez I."/>
            <person name="Pacheco R."/>
            <person name="Padilla G."/>
            <person name="Ferreira P."/>
            <person name="Barriuso J."/>
            <person name="Kellner H."/>
            <person name="Castanera R."/>
            <person name="Alfaro M."/>
            <person name="Ramirez L."/>
            <person name="Pisabarro A.G."/>
            <person name="Kuo A."/>
            <person name="Tritt A."/>
            <person name="Lipzen A."/>
            <person name="He G."/>
            <person name="Yan M."/>
            <person name="Ng V."/>
            <person name="Cullen D."/>
            <person name="Martin F."/>
            <person name="Rosso M.-N."/>
            <person name="Henrissat B."/>
            <person name="Hibbett D."/>
            <person name="Martinez A.T."/>
            <person name="Grigoriev I.V."/>
        </authorList>
    </citation>
    <scope>NUCLEOTIDE SEQUENCE</scope>
    <source>
        <strain evidence="6">AH 44721</strain>
    </source>
</reference>